<accession>A0A4P7A2T3</accession>
<evidence type="ECO:0008006" key="3">
    <source>
        <dbReference type="Google" id="ProtNLM"/>
    </source>
</evidence>
<evidence type="ECO:0000313" key="2">
    <source>
        <dbReference type="Proteomes" id="UP000294292"/>
    </source>
</evidence>
<evidence type="ECO:0000313" key="1">
    <source>
        <dbReference type="EMBL" id="QBP43177.1"/>
    </source>
</evidence>
<keyword evidence="2" id="KW-1185">Reference proteome</keyword>
<reference evidence="1 2" key="1">
    <citation type="submission" date="2019-03" db="EMBL/GenBank/DDBJ databases">
        <title>Complete genome sequence of Paenisporosarcina antarctica CGMCC 1.6503T.</title>
        <authorList>
            <person name="Rong J.-C."/>
            <person name="Chi N.-Y."/>
            <person name="Zhang Q.-F."/>
        </authorList>
    </citation>
    <scope>NUCLEOTIDE SEQUENCE [LARGE SCALE GENOMIC DNA]</scope>
    <source>
        <strain evidence="1 2">CGMCC 1.6503</strain>
        <plasmid evidence="1 2">unnamed</plasmid>
    </source>
</reference>
<dbReference type="EMBL" id="CP038016">
    <property type="protein sequence ID" value="QBP43177.1"/>
    <property type="molecule type" value="Genomic_DNA"/>
</dbReference>
<gene>
    <name evidence="1" type="ORF">E2636_18645</name>
</gene>
<dbReference type="AlphaFoldDB" id="A0A4P7A2T3"/>
<dbReference type="KEGG" id="panc:E2636_18645"/>
<organism evidence="1 2">
    <name type="scientific">Paenisporosarcina antarctica</name>
    <dbReference type="NCBI Taxonomy" id="417367"/>
    <lineage>
        <taxon>Bacteria</taxon>
        <taxon>Bacillati</taxon>
        <taxon>Bacillota</taxon>
        <taxon>Bacilli</taxon>
        <taxon>Bacillales</taxon>
        <taxon>Caryophanaceae</taxon>
        <taxon>Paenisporosarcina</taxon>
    </lineage>
</organism>
<dbReference type="PROSITE" id="PS51257">
    <property type="entry name" value="PROKAR_LIPOPROTEIN"/>
    <property type="match status" value="1"/>
</dbReference>
<proteinExistence type="predicted"/>
<sequence>MKKIMPFIILLTFFLGACNKDEVKSEIYSGRDLSIIVIGDIPEVREENITFTQKSLEDIAGDVKKTSNEFDAVFITPAHFSEADDDIYVETYQGLTIPTFFIESLKRHLPFVNENLTYETALEIEDETSYATGYLNGGREQNKTDVWRYGLHNDVKNEVNIKDVYTRMFKTISDQVHK</sequence>
<keyword evidence="1" id="KW-0614">Plasmid</keyword>
<protein>
    <recommendedName>
        <fullName evidence="3">Lipoprotein</fullName>
    </recommendedName>
</protein>
<dbReference type="OrthoDB" id="2454533at2"/>
<dbReference type="Proteomes" id="UP000294292">
    <property type="component" value="Plasmid unnamed"/>
</dbReference>
<name>A0A4P7A2T3_9BACL</name>
<geneLocation type="plasmid" evidence="1">
    <name>unnamed</name>
</geneLocation>